<gene>
    <name evidence="1" type="ORF">B0F90DRAFT_1670027</name>
</gene>
<organism evidence="1 2">
    <name type="scientific">Multifurca ochricompacta</name>
    <dbReference type="NCBI Taxonomy" id="376703"/>
    <lineage>
        <taxon>Eukaryota</taxon>
        <taxon>Fungi</taxon>
        <taxon>Dikarya</taxon>
        <taxon>Basidiomycota</taxon>
        <taxon>Agaricomycotina</taxon>
        <taxon>Agaricomycetes</taxon>
        <taxon>Russulales</taxon>
        <taxon>Russulaceae</taxon>
        <taxon>Multifurca</taxon>
    </lineage>
</organism>
<name>A0AAD4M153_9AGAM</name>
<reference evidence="1" key="1">
    <citation type="journal article" date="2022" name="New Phytol.">
        <title>Evolutionary transition to the ectomycorrhizal habit in the genomes of a hyperdiverse lineage of mushroom-forming fungi.</title>
        <authorList>
            <person name="Looney B."/>
            <person name="Miyauchi S."/>
            <person name="Morin E."/>
            <person name="Drula E."/>
            <person name="Courty P.E."/>
            <person name="Kohler A."/>
            <person name="Kuo A."/>
            <person name="LaButti K."/>
            <person name="Pangilinan J."/>
            <person name="Lipzen A."/>
            <person name="Riley R."/>
            <person name="Andreopoulos W."/>
            <person name="He G."/>
            <person name="Johnson J."/>
            <person name="Nolan M."/>
            <person name="Tritt A."/>
            <person name="Barry K.W."/>
            <person name="Grigoriev I.V."/>
            <person name="Nagy L.G."/>
            <person name="Hibbett D."/>
            <person name="Henrissat B."/>
            <person name="Matheny P.B."/>
            <person name="Labbe J."/>
            <person name="Martin F.M."/>
        </authorList>
    </citation>
    <scope>NUCLEOTIDE SEQUENCE</scope>
    <source>
        <strain evidence="1">BPL690</strain>
    </source>
</reference>
<accession>A0AAD4M153</accession>
<dbReference type="Proteomes" id="UP001203297">
    <property type="component" value="Unassembled WGS sequence"/>
</dbReference>
<dbReference type="AlphaFoldDB" id="A0AAD4M153"/>
<dbReference type="EMBL" id="WTXG01000055">
    <property type="protein sequence ID" value="KAI0295674.1"/>
    <property type="molecule type" value="Genomic_DNA"/>
</dbReference>
<evidence type="ECO:0000313" key="1">
    <source>
        <dbReference type="EMBL" id="KAI0295674.1"/>
    </source>
</evidence>
<proteinExistence type="predicted"/>
<evidence type="ECO:0008006" key="3">
    <source>
        <dbReference type="Google" id="ProtNLM"/>
    </source>
</evidence>
<comment type="caution">
    <text evidence="1">The sequence shown here is derived from an EMBL/GenBank/DDBJ whole genome shotgun (WGS) entry which is preliminary data.</text>
</comment>
<protein>
    <recommendedName>
        <fullName evidence="3">Cysteine-rich transmembrane CYSTM domain-containing protein</fullName>
    </recommendedName>
</protein>
<sequence>MEAHKPAQLTASQPQQSIQMNAMNPAAPVNSQQQQHVEHQHKARRLRGGGAARDCFIGLIECFICFECCKGCCECCADIICKVPFFLIQVYLTKLQLVQAALARFAVVEISVYVAKPPLAHVAPVE</sequence>
<evidence type="ECO:0000313" key="2">
    <source>
        <dbReference type="Proteomes" id="UP001203297"/>
    </source>
</evidence>
<keyword evidence="2" id="KW-1185">Reference proteome</keyword>